<comment type="caution">
    <text evidence="2">The sequence shown here is derived from an EMBL/GenBank/DDBJ whole genome shotgun (WGS) entry which is preliminary data.</text>
</comment>
<reference evidence="2 3" key="1">
    <citation type="journal article" date="2015" name="Nature">
        <title>rRNA introns, odd ribosomes, and small enigmatic genomes across a large radiation of phyla.</title>
        <authorList>
            <person name="Brown C.T."/>
            <person name="Hug L.A."/>
            <person name="Thomas B.C."/>
            <person name="Sharon I."/>
            <person name="Castelle C.J."/>
            <person name="Singh A."/>
            <person name="Wilkins M.J."/>
            <person name="Williams K.H."/>
            <person name="Banfield J.F."/>
        </authorList>
    </citation>
    <scope>NUCLEOTIDE SEQUENCE [LARGE SCALE GENOMIC DNA]</scope>
</reference>
<name>A0A0G1XUL5_9BACT</name>
<dbReference type="Proteomes" id="UP000034290">
    <property type="component" value="Unassembled WGS sequence"/>
</dbReference>
<proteinExistence type="predicted"/>
<dbReference type="EMBL" id="LCRM01000066">
    <property type="protein sequence ID" value="KKW34656.1"/>
    <property type="molecule type" value="Genomic_DNA"/>
</dbReference>
<dbReference type="AlphaFoldDB" id="A0A0G1XUL5"/>
<dbReference type="InterPro" id="IPR010982">
    <property type="entry name" value="Lambda_DNA-bd_dom_sf"/>
</dbReference>
<dbReference type="InterPro" id="IPR013783">
    <property type="entry name" value="Ig-like_fold"/>
</dbReference>
<dbReference type="PANTHER" id="PTHR34475:SF1">
    <property type="entry name" value="CYTOSKELETON PROTEIN RODZ"/>
    <property type="match status" value="1"/>
</dbReference>
<dbReference type="Pfam" id="PF13413">
    <property type="entry name" value="HTH_25"/>
    <property type="match status" value="1"/>
</dbReference>
<evidence type="ECO:0000313" key="3">
    <source>
        <dbReference type="Proteomes" id="UP000034290"/>
    </source>
</evidence>
<dbReference type="Pfam" id="PF09136">
    <property type="entry name" value="Glucodextran_B"/>
    <property type="match status" value="1"/>
</dbReference>
<dbReference type="Gene3D" id="1.10.260.40">
    <property type="entry name" value="lambda repressor-like DNA-binding domains"/>
    <property type="match status" value="1"/>
</dbReference>
<dbReference type="InterPro" id="IPR001387">
    <property type="entry name" value="Cro/C1-type_HTH"/>
</dbReference>
<protein>
    <recommendedName>
        <fullName evidence="4">HTH cro/C1-type domain-containing protein</fullName>
    </recommendedName>
</protein>
<dbReference type="CDD" id="cd00093">
    <property type="entry name" value="HTH_XRE"/>
    <property type="match status" value="1"/>
</dbReference>
<dbReference type="PANTHER" id="PTHR34475">
    <property type="match status" value="1"/>
</dbReference>
<evidence type="ECO:0000256" key="1">
    <source>
        <dbReference type="SAM" id="Phobius"/>
    </source>
</evidence>
<accession>A0A0G1XUL5</accession>
<feature type="transmembrane region" description="Helical" evidence="1">
    <location>
        <begin position="113"/>
        <end position="135"/>
    </location>
</feature>
<evidence type="ECO:0008006" key="4">
    <source>
        <dbReference type="Google" id="ProtNLM"/>
    </source>
</evidence>
<sequence length="223" mass="24872">MSPFAAKPLTTLTVGETIGRARQEKGWSLFELAKATNITPRFLRALEEDRHSAIPGDIYLRQWLRDISRTLKLNNHDLIAQWLTERTRGYSSQLQPTVAAKTHHRFTARQLRWLGAVIAIIATLSFLGVRLYAVIAPPPLTLEQPHALTTTLTNVFSIEVRGQTTAEATVTINRQAVNTALHGDFSQIVPLHRGINTITITSRNKHGFSATLQRIVVVEVVTP</sequence>
<evidence type="ECO:0000313" key="2">
    <source>
        <dbReference type="EMBL" id="KKW34656.1"/>
    </source>
</evidence>
<organism evidence="2 3">
    <name type="scientific">Candidatus Giovannonibacteria bacterium GW2011_GWA2_53_7</name>
    <dbReference type="NCBI Taxonomy" id="1618650"/>
    <lineage>
        <taxon>Bacteria</taxon>
        <taxon>Candidatus Giovannoniibacteriota</taxon>
    </lineage>
</organism>
<dbReference type="GO" id="GO:0003677">
    <property type="term" value="F:DNA binding"/>
    <property type="evidence" value="ECO:0007669"/>
    <property type="project" value="InterPro"/>
</dbReference>
<dbReference type="SUPFAM" id="SSF47413">
    <property type="entry name" value="lambda repressor-like DNA-binding domains"/>
    <property type="match status" value="1"/>
</dbReference>
<keyword evidence="1" id="KW-0812">Transmembrane</keyword>
<keyword evidence="1" id="KW-0472">Membrane</keyword>
<gene>
    <name evidence="2" type="ORF">UY81_C0066G0005</name>
</gene>
<keyword evidence="1" id="KW-1133">Transmembrane helix</keyword>
<dbReference type="InterPro" id="IPR050400">
    <property type="entry name" value="Bact_Cytoskel_RodZ"/>
</dbReference>
<dbReference type="Gene3D" id="2.60.40.10">
    <property type="entry name" value="Immunoglobulins"/>
    <property type="match status" value="1"/>
</dbReference>